<keyword evidence="3" id="KW-1185">Reference proteome</keyword>
<dbReference type="Gramene" id="OE9A027810T1">
    <property type="protein sequence ID" value="OE9A027810C1"/>
    <property type="gene ID" value="OE9A027810"/>
</dbReference>
<proteinExistence type="predicted"/>
<name>A0A8S0U5F3_OLEEU</name>
<dbReference type="EMBL" id="CACTIH010007464">
    <property type="protein sequence ID" value="CAA3014034.1"/>
    <property type="molecule type" value="Genomic_DNA"/>
</dbReference>
<gene>
    <name evidence="2" type="ORF">OLEA9_A027810</name>
</gene>
<protein>
    <submittedName>
        <fullName evidence="2">Uncharacterized protein</fullName>
    </submittedName>
</protein>
<evidence type="ECO:0000256" key="1">
    <source>
        <dbReference type="SAM" id="MobiDB-lite"/>
    </source>
</evidence>
<accession>A0A8S0U5F3</accession>
<feature type="region of interest" description="Disordered" evidence="1">
    <location>
        <begin position="1"/>
        <end position="39"/>
    </location>
</feature>
<comment type="caution">
    <text evidence="2">The sequence shown here is derived from an EMBL/GenBank/DDBJ whole genome shotgun (WGS) entry which is preliminary data.</text>
</comment>
<feature type="compositionally biased region" description="Polar residues" evidence="1">
    <location>
        <begin position="21"/>
        <end position="31"/>
    </location>
</feature>
<evidence type="ECO:0000313" key="2">
    <source>
        <dbReference type="EMBL" id="CAA3014034.1"/>
    </source>
</evidence>
<feature type="compositionally biased region" description="Basic residues" evidence="1">
    <location>
        <begin position="1"/>
        <end position="15"/>
    </location>
</feature>
<dbReference type="Proteomes" id="UP000594638">
    <property type="component" value="Unassembled WGS sequence"/>
</dbReference>
<organism evidence="2 3">
    <name type="scientific">Olea europaea subsp. europaea</name>
    <dbReference type="NCBI Taxonomy" id="158383"/>
    <lineage>
        <taxon>Eukaryota</taxon>
        <taxon>Viridiplantae</taxon>
        <taxon>Streptophyta</taxon>
        <taxon>Embryophyta</taxon>
        <taxon>Tracheophyta</taxon>
        <taxon>Spermatophyta</taxon>
        <taxon>Magnoliopsida</taxon>
        <taxon>eudicotyledons</taxon>
        <taxon>Gunneridae</taxon>
        <taxon>Pentapetalae</taxon>
        <taxon>asterids</taxon>
        <taxon>lamiids</taxon>
        <taxon>Lamiales</taxon>
        <taxon>Oleaceae</taxon>
        <taxon>Oleeae</taxon>
        <taxon>Olea</taxon>
    </lineage>
</organism>
<evidence type="ECO:0000313" key="3">
    <source>
        <dbReference type="Proteomes" id="UP000594638"/>
    </source>
</evidence>
<sequence length="209" mass="24229">MIHNHPNHRHHRRRYTPTPHSSTNGQQIHNTTHLHKSANRFTTREVRDICTDHHTPLQIATYHHHRRTHATIPTHHTDVSMMQQHRSTTLLSAAPPHKHQIAITQTPPLDLQSHSHLNHHRHYQHHMIVATTTTYNSKKPRSHLKRFASPTDLTDLIRDCVRQNRTRDNEAAPHVTLLGPEATCDGGCGVRLLHDSSLRLCHFPTERDR</sequence>
<dbReference type="AlphaFoldDB" id="A0A8S0U5F3"/>
<reference evidence="2 3" key="1">
    <citation type="submission" date="2019-12" db="EMBL/GenBank/DDBJ databases">
        <authorList>
            <person name="Alioto T."/>
            <person name="Alioto T."/>
            <person name="Gomez Garrido J."/>
        </authorList>
    </citation>
    <scope>NUCLEOTIDE SEQUENCE [LARGE SCALE GENOMIC DNA]</scope>
</reference>